<dbReference type="Pfam" id="PF02663">
    <property type="entry name" value="FmdE"/>
    <property type="match status" value="1"/>
</dbReference>
<evidence type="ECO:0000259" key="3">
    <source>
        <dbReference type="Pfam" id="PF02663"/>
    </source>
</evidence>
<evidence type="ECO:0000313" key="4">
    <source>
        <dbReference type="EMBL" id="KQB35492.1"/>
    </source>
</evidence>
<keyword evidence="2" id="KW-0342">GTP-binding</keyword>
<dbReference type="PANTHER" id="PTHR39418:SF1">
    <property type="entry name" value="DEHYDROGENASE"/>
    <property type="match status" value="1"/>
</dbReference>
<evidence type="ECO:0000313" key="5">
    <source>
        <dbReference type="Proteomes" id="UP000050301"/>
    </source>
</evidence>
<dbReference type="InterPro" id="IPR053194">
    <property type="entry name" value="tRNA_methyltr_O"/>
</dbReference>
<name>A0A0N8VL44_9ARCH</name>
<dbReference type="AlphaFoldDB" id="A0A0N8VL44"/>
<gene>
    <name evidence="4" type="ORF">AOG55_06565</name>
</gene>
<dbReference type="Proteomes" id="UP000050301">
    <property type="component" value="Unassembled WGS sequence"/>
</dbReference>
<keyword evidence="1" id="KW-0547">Nucleotide-binding</keyword>
<evidence type="ECO:0000256" key="2">
    <source>
        <dbReference type="ARBA" id="ARBA00023134"/>
    </source>
</evidence>
<evidence type="ECO:0000256" key="1">
    <source>
        <dbReference type="ARBA" id="ARBA00022741"/>
    </source>
</evidence>
<proteinExistence type="predicted"/>
<dbReference type="InterPro" id="IPR037103">
    <property type="entry name" value="Tubulin/FtsZ-like_C"/>
</dbReference>
<organism evidence="4 5">
    <name type="scientific">Acidiplasma cupricumulans</name>
    <dbReference type="NCBI Taxonomy" id="312540"/>
    <lineage>
        <taxon>Archaea</taxon>
        <taxon>Methanobacteriati</taxon>
        <taxon>Thermoplasmatota</taxon>
        <taxon>Thermoplasmata</taxon>
        <taxon>Thermoplasmatales</taxon>
        <taxon>Ferroplasmaceae</taxon>
        <taxon>Acidiplasma</taxon>
    </lineage>
</organism>
<dbReference type="Gene3D" id="3.30.1330.20">
    <property type="entry name" value="Tubulin/FtsZ, C-terminal domain"/>
    <property type="match status" value="1"/>
</dbReference>
<feature type="domain" description="Formylmethanofuran dehydrogenase subunit E" evidence="3">
    <location>
        <begin position="14"/>
        <end position="149"/>
    </location>
</feature>
<sequence length="201" mass="23789">MEQIHIIPEFAYDFHGHRCPYMPLGFMAGEYAMRLLGVERERDHKTFLFSEMGDEHLQGCFNDGLQAATGCTYGKQIFKLMNYGKAAAILYKPEKGAVRVIVNDDILKDLEKFKFFEYRYKGYEPSEIPLDVSNEVIDYLTSIPDEKLFRYEFLKDFTYTPLKKTSKKIECDDCHELVFENYIKIWKNKKLCTTCYEKERR</sequence>
<dbReference type="EMBL" id="LKBH01000128">
    <property type="protein sequence ID" value="KQB35492.1"/>
    <property type="molecule type" value="Genomic_DNA"/>
</dbReference>
<dbReference type="Gene3D" id="1.10.3320.10">
    <property type="entry name" value="pa2218 like domain"/>
    <property type="match status" value="1"/>
</dbReference>
<dbReference type="GO" id="GO:0005525">
    <property type="term" value="F:GTP binding"/>
    <property type="evidence" value="ECO:0007669"/>
    <property type="project" value="UniProtKB-KW"/>
</dbReference>
<reference evidence="4 5" key="1">
    <citation type="submission" date="2015-09" db="EMBL/GenBank/DDBJ databases">
        <title>Heavy metals and arsenic resistance mechanisms in polyextremophilic archaea of the family Ferroplasmaceae.</title>
        <authorList>
            <person name="Bulaev A.G."/>
            <person name="Kanygina A.V."/>
        </authorList>
    </citation>
    <scope>NUCLEOTIDE SEQUENCE [LARGE SCALE GENOMIC DNA]</scope>
    <source>
        <strain evidence="4 5">BH2</strain>
    </source>
</reference>
<protein>
    <recommendedName>
        <fullName evidence="3">Formylmethanofuran dehydrogenase subunit E domain-containing protein</fullName>
    </recommendedName>
</protein>
<dbReference type="InParanoid" id="A0A0N8VL44"/>
<dbReference type="RefSeq" id="WP_055032569.1">
    <property type="nucleotide sequence ID" value="NZ_LKBH01000128.1"/>
</dbReference>
<comment type="caution">
    <text evidence="4">The sequence shown here is derived from an EMBL/GenBank/DDBJ whole genome shotgun (WGS) entry which is preliminary data.</text>
</comment>
<dbReference type="SUPFAM" id="SSF143555">
    <property type="entry name" value="FwdE-like"/>
    <property type="match status" value="1"/>
</dbReference>
<keyword evidence="5" id="KW-1185">Reference proteome</keyword>
<accession>A0A0N8VL44</accession>
<dbReference type="InterPro" id="IPR003814">
    <property type="entry name" value="FmdEsu_dom"/>
</dbReference>
<dbReference type="PANTHER" id="PTHR39418">
    <property type="entry name" value="DEHYDROGENASE-RELATED"/>
    <property type="match status" value="1"/>
</dbReference>
<dbReference type="InterPro" id="IPR023288">
    <property type="entry name" value="Pa2218-like_dom_sf"/>
</dbReference>